<organism evidence="10 11">
    <name type="scientific">candidate division WWE3 bacterium RIFOXYA2_FULL_46_9</name>
    <dbReference type="NCBI Taxonomy" id="1802636"/>
    <lineage>
        <taxon>Bacteria</taxon>
        <taxon>Katanobacteria</taxon>
    </lineage>
</organism>
<dbReference type="EMBL" id="MEVT01000021">
    <property type="protein sequence ID" value="OGC62320.1"/>
    <property type="molecule type" value="Genomic_DNA"/>
</dbReference>
<keyword evidence="7" id="KW-0460">Magnesium</keyword>
<protein>
    <recommendedName>
        <fullName evidence="9">Endonuclease/exonuclease/phosphatase domain-containing protein</fullName>
    </recommendedName>
</protein>
<evidence type="ECO:0000256" key="6">
    <source>
        <dbReference type="ARBA" id="ARBA00022801"/>
    </source>
</evidence>
<keyword evidence="4" id="KW-0479">Metal-binding</keyword>
<keyword evidence="6" id="KW-0378">Hydrolase</keyword>
<dbReference type="InterPro" id="IPR005135">
    <property type="entry name" value="Endo/exonuclease/phosphatase"/>
</dbReference>
<dbReference type="PANTHER" id="PTHR15822:SF4">
    <property type="entry name" value="TYROSYL-DNA PHOSPHODIESTERASE 2"/>
    <property type="match status" value="1"/>
</dbReference>
<keyword evidence="5" id="KW-0227">DNA damage</keyword>
<reference evidence="10 11" key="1">
    <citation type="journal article" date="2016" name="Nat. Commun.">
        <title>Thousands of microbial genomes shed light on interconnected biogeochemical processes in an aquifer system.</title>
        <authorList>
            <person name="Anantharaman K."/>
            <person name="Brown C.T."/>
            <person name="Hug L.A."/>
            <person name="Sharon I."/>
            <person name="Castelle C.J."/>
            <person name="Probst A.J."/>
            <person name="Thomas B.C."/>
            <person name="Singh A."/>
            <person name="Wilkins M.J."/>
            <person name="Karaoz U."/>
            <person name="Brodie E.L."/>
            <person name="Williams K.H."/>
            <person name="Hubbard S.S."/>
            <person name="Banfield J.F."/>
        </authorList>
    </citation>
    <scope>NUCLEOTIDE SEQUENCE [LARGE SCALE GENOMIC DNA]</scope>
</reference>
<dbReference type="InterPro" id="IPR036691">
    <property type="entry name" value="Endo/exonu/phosph_ase_sf"/>
</dbReference>
<name>A0A1F4VYZ3_UNCKA</name>
<dbReference type="SUPFAM" id="SSF56219">
    <property type="entry name" value="DNase I-like"/>
    <property type="match status" value="1"/>
</dbReference>
<dbReference type="Gene3D" id="3.60.10.10">
    <property type="entry name" value="Endonuclease/exonuclease/phosphatase"/>
    <property type="match status" value="1"/>
</dbReference>
<dbReference type="AlphaFoldDB" id="A0A1F4VYZ3"/>
<evidence type="ECO:0000256" key="3">
    <source>
        <dbReference type="ARBA" id="ARBA00022722"/>
    </source>
</evidence>
<dbReference type="PANTHER" id="PTHR15822">
    <property type="entry name" value="TRAF AND TNF RECEPTOR-ASSOCIATED PROTEIN"/>
    <property type="match status" value="1"/>
</dbReference>
<gene>
    <name evidence="10" type="ORF">A2264_02010</name>
</gene>
<dbReference type="Pfam" id="PF03372">
    <property type="entry name" value="Exo_endo_phos"/>
    <property type="match status" value="1"/>
</dbReference>
<evidence type="ECO:0000256" key="5">
    <source>
        <dbReference type="ARBA" id="ARBA00022763"/>
    </source>
</evidence>
<evidence type="ECO:0000256" key="7">
    <source>
        <dbReference type="ARBA" id="ARBA00022842"/>
    </source>
</evidence>
<dbReference type="GO" id="GO:0046872">
    <property type="term" value="F:metal ion binding"/>
    <property type="evidence" value="ECO:0007669"/>
    <property type="project" value="UniProtKB-KW"/>
</dbReference>
<dbReference type="GO" id="GO:0016787">
    <property type="term" value="F:hydrolase activity"/>
    <property type="evidence" value="ECO:0007669"/>
    <property type="project" value="UniProtKB-KW"/>
</dbReference>
<accession>A0A1F4VYZ3</accession>
<evidence type="ECO:0000256" key="2">
    <source>
        <dbReference type="ARBA" id="ARBA00001946"/>
    </source>
</evidence>
<dbReference type="GO" id="GO:0006281">
    <property type="term" value="P:DNA repair"/>
    <property type="evidence" value="ECO:0007669"/>
    <property type="project" value="UniProtKB-KW"/>
</dbReference>
<dbReference type="InterPro" id="IPR051547">
    <property type="entry name" value="TDP2-like"/>
</dbReference>
<evidence type="ECO:0000259" key="9">
    <source>
        <dbReference type="Pfam" id="PF03372"/>
    </source>
</evidence>
<evidence type="ECO:0000313" key="11">
    <source>
        <dbReference type="Proteomes" id="UP000176614"/>
    </source>
</evidence>
<dbReference type="Proteomes" id="UP000176614">
    <property type="component" value="Unassembled WGS sequence"/>
</dbReference>
<evidence type="ECO:0000313" key="10">
    <source>
        <dbReference type="EMBL" id="OGC62320.1"/>
    </source>
</evidence>
<keyword evidence="3" id="KW-0540">Nuclease</keyword>
<evidence type="ECO:0000256" key="1">
    <source>
        <dbReference type="ARBA" id="ARBA00001936"/>
    </source>
</evidence>
<evidence type="ECO:0000256" key="4">
    <source>
        <dbReference type="ARBA" id="ARBA00022723"/>
    </source>
</evidence>
<evidence type="ECO:0000256" key="8">
    <source>
        <dbReference type="ARBA" id="ARBA00023204"/>
    </source>
</evidence>
<comment type="caution">
    <text evidence="10">The sequence shown here is derived from an EMBL/GenBank/DDBJ whole genome shotgun (WGS) entry which is preliminary data.</text>
</comment>
<keyword evidence="8" id="KW-0234">DNA repair</keyword>
<dbReference type="GO" id="GO:0004518">
    <property type="term" value="F:nuclease activity"/>
    <property type="evidence" value="ECO:0007669"/>
    <property type="project" value="UniProtKB-KW"/>
</dbReference>
<proteinExistence type="predicted"/>
<comment type="cofactor">
    <cofactor evidence="1">
        <name>Mn(2+)</name>
        <dbReference type="ChEBI" id="CHEBI:29035"/>
    </cofactor>
</comment>
<feature type="domain" description="Endonuclease/exonuclease/phosphatase" evidence="9">
    <location>
        <begin position="4"/>
        <end position="244"/>
    </location>
</feature>
<sequence length="253" mass="29040">MKIISWNVRTGNKRLHRALNDILNKEPDVVCFQEWPKRRLNLLTGLNSYALHLIPDVMSDNPLKGSYICTLTKLPVVSSKTIEYATKAPASLLSKVCYEGFNKTKEVHKALVITLLYNNATFEVANFRLSCAVGPRTRQRYLDTILRTHGANKRIYCGDFNTVDGLLMKAWGWALGYKKADFLFNERGELEKKIQELNLTNPFNGMCTTFPKWSRKMQFDHILIPNELKLSEKKMLKKSMGSDHRVLVTKIEA</sequence>
<comment type="cofactor">
    <cofactor evidence="2">
        <name>Mg(2+)</name>
        <dbReference type="ChEBI" id="CHEBI:18420"/>
    </cofactor>
</comment>